<protein>
    <recommendedName>
        <fullName evidence="4">60S ribosomal protein L32</fullName>
    </recommendedName>
</protein>
<keyword evidence="2 5" id="KW-0689">Ribosomal protein</keyword>
<dbReference type="GO" id="GO:0006412">
    <property type="term" value="P:translation"/>
    <property type="evidence" value="ECO:0007669"/>
    <property type="project" value="InterPro"/>
</dbReference>
<gene>
    <name evidence="5" type="ORF">A3Q56_02669</name>
</gene>
<dbReference type="InterPro" id="IPR001515">
    <property type="entry name" value="Ribosomal_eL32"/>
</dbReference>
<dbReference type="Proteomes" id="UP000078046">
    <property type="component" value="Unassembled WGS sequence"/>
</dbReference>
<proteinExistence type="inferred from homology"/>
<dbReference type="AlphaFoldDB" id="A0A177B7I1"/>
<evidence type="ECO:0000256" key="2">
    <source>
        <dbReference type="ARBA" id="ARBA00022980"/>
    </source>
</evidence>
<evidence type="ECO:0000256" key="1">
    <source>
        <dbReference type="ARBA" id="ARBA00008431"/>
    </source>
</evidence>
<dbReference type="Pfam" id="PF01655">
    <property type="entry name" value="Ribosomal_L32e"/>
    <property type="match status" value="1"/>
</dbReference>
<dbReference type="GO" id="GO:0022625">
    <property type="term" value="C:cytosolic large ribosomal subunit"/>
    <property type="evidence" value="ECO:0007669"/>
    <property type="project" value="TreeGrafter"/>
</dbReference>
<evidence type="ECO:0000256" key="4">
    <source>
        <dbReference type="ARBA" id="ARBA00035335"/>
    </source>
</evidence>
<organism evidence="5 6">
    <name type="scientific">Intoshia linei</name>
    <dbReference type="NCBI Taxonomy" id="1819745"/>
    <lineage>
        <taxon>Eukaryota</taxon>
        <taxon>Metazoa</taxon>
        <taxon>Spiralia</taxon>
        <taxon>Lophotrochozoa</taxon>
        <taxon>Mesozoa</taxon>
        <taxon>Orthonectida</taxon>
        <taxon>Rhopaluridae</taxon>
        <taxon>Intoshia</taxon>
    </lineage>
</organism>
<comment type="similarity">
    <text evidence="1">Belongs to the eukaryotic ribosomal protein eL32 family.</text>
</comment>
<sequence length="135" mass="15704">MVFRIKPTGKTTKIKKHIHTFKRYQCTNFKRVRPSWRKPHGIDSKLRKRFKGTPKQPKIGYGTDKRHRHICPDGFKHFLIHNVKELEPLMMNSKTYAAVIASNVSSLKRKSIVTRAQELGVRVVNKNARLRATDA</sequence>
<dbReference type="EMBL" id="LWCA01000256">
    <property type="protein sequence ID" value="OAF69603.1"/>
    <property type="molecule type" value="Genomic_DNA"/>
</dbReference>
<name>A0A177B7I1_9BILA</name>
<dbReference type="SMART" id="SM01393">
    <property type="entry name" value="Ribosomal_L32e"/>
    <property type="match status" value="1"/>
</dbReference>
<dbReference type="PANTHER" id="PTHR23413:SF1">
    <property type="entry name" value="RIBOSOMAL PROTEIN L32"/>
    <property type="match status" value="1"/>
</dbReference>
<comment type="caution">
    <text evidence="5">The sequence shown here is derived from an EMBL/GenBank/DDBJ whole genome shotgun (WGS) entry which is preliminary data.</text>
</comment>
<dbReference type="GO" id="GO:0003735">
    <property type="term" value="F:structural constituent of ribosome"/>
    <property type="evidence" value="ECO:0007669"/>
    <property type="project" value="InterPro"/>
</dbReference>
<keyword evidence="3" id="KW-0687">Ribonucleoprotein</keyword>
<keyword evidence="6" id="KW-1185">Reference proteome</keyword>
<evidence type="ECO:0000256" key="3">
    <source>
        <dbReference type="ARBA" id="ARBA00023274"/>
    </source>
</evidence>
<dbReference type="CDD" id="cd00513">
    <property type="entry name" value="Ribosomal_L32_L32e"/>
    <property type="match status" value="1"/>
</dbReference>
<dbReference type="PANTHER" id="PTHR23413">
    <property type="entry name" value="60S RIBOSOMAL PROTEIN L32 AND DNA-DIRECTED RNA POLYMERASE II, SUBUNIT N"/>
    <property type="match status" value="1"/>
</dbReference>
<dbReference type="SUPFAM" id="SSF52042">
    <property type="entry name" value="Ribosomal protein L32e"/>
    <property type="match status" value="1"/>
</dbReference>
<accession>A0A177B7I1</accession>
<evidence type="ECO:0000313" key="5">
    <source>
        <dbReference type="EMBL" id="OAF69603.1"/>
    </source>
</evidence>
<dbReference type="InterPro" id="IPR036351">
    <property type="entry name" value="Ribosomal_eL32_sf"/>
</dbReference>
<evidence type="ECO:0000313" key="6">
    <source>
        <dbReference type="Proteomes" id="UP000078046"/>
    </source>
</evidence>
<dbReference type="OrthoDB" id="268693at2759"/>
<reference evidence="5 6" key="1">
    <citation type="submission" date="2016-04" db="EMBL/GenBank/DDBJ databases">
        <title>The genome of Intoshia linei affirms orthonectids as highly simplified spiralians.</title>
        <authorList>
            <person name="Mikhailov K.V."/>
            <person name="Slusarev G.S."/>
            <person name="Nikitin M.A."/>
            <person name="Logacheva M.D."/>
            <person name="Penin A."/>
            <person name="Aleoshin V."/>
            <person name="Panchin Y.V."/>
        </authorList>
    </citation>
    <scope>NUCLEOTIDE SEQUENCE [LARGE SCALE GENOMIC DNA]</scope>
    <source>
        <strain evidence="5">Intl2013</strain>
        <tissue evidence="5">Whole animal</tissue>
    </source>
</reference>